<reference key="2">
    <citation type="submission" date="2011-05" db="EMBL/GenBank/DDBJ databases">
        <title>The Genome of Mycoplasma haemofelis Strain Ohio2, a pathogenic hemoplasma of the cat.</title>
        <authorList>
            <person name="Santos A.P."/>
            <person name="Guimaraes A.M.S."/>
            <person name="SanMiguel P.J."/>
            <person name="Martin S.W."/>
            <person name="Messick J.B."/>
        </authorList>
    </citation>
    <scope>NUCLEOTIDE SEQUENCE</scope>
    <source>
        <strain>Ohio2</strain>
    </source>
</reference>
<feature type="region of interest" description="Disordered" evidence="1">
    <location>
        <begin position="143"/>
        <end position="171"/>
    </location>
</feature>
<name>F6FH07_MYCHI</name>
<gene>
    <name evidence="2" type="ordered locus">MHF_1482</name>
</gene>
<protein>
    <submittedName>
        <fullName evidence="2">Uncharacterized protein</fullName>
    </submittedName>
</protein>
<dbReference type="KEGG" id="mhf:MHF_1482"/>
<dbReference type="Proteomes" id="UP000007952">
    <property type="component" value="Chromosome"/>
</dbReference>
<reference evidence="2 3" key="1">
    <citation type="journal article" date="2011" name="J. Bacteriol.">
        <title>Complete genome sequences of two hemotropic Mycoplasmas, Mycoplasma haemofelis strain Ohio2 and Mycoplasma suis strain Illinois.</title>
        <authorList>
            <person name="Messick J.B."/>
            <person name="Santos A.P."/>
            <person name="Guimaraes A.M."/>
        </authorList>
    </citation>
    <scope>NUCLEOTIDE SEQUENCE [LARGE SCALE GENOMIC DNA]</scope>
    <source>
        <strain evidence="2 3">Ohio2</strain>
    </source>
</reference>
<proteinExistence type="predicted"/>
<dbReference type="STRING" id="859194.MHF_1482"/>
<dbReference type="EMBL" id="CP002808">
    <property type="protein sequence ID" value="AEG73716.1"/>
    <property type="molecule type" value="Genomic_DNA"/>
</dbReference>
<dbReference type="BioCyc" id="MHAE859194:G1GR7-1478-MONOMER"/>
<dbReference type="AlphaFoldDB" id="F6FH07"/>
<evidence type="ECO:0000313" key="3">
    <source>
        <dbReference type="Proteomes" id="UP000007952"/>
    </source>
</evidence>
<sequence>MELIQKGLVATLVAGGVGTVGYHTIQKGNGTTLLDHITSKKRELISEDTVWQEKDKAYKGASKEEIISSVEPRDRTRTKLWQILKNWCTSTGNKVFTNIHDETYQKFSVWCLKPKTILQDLQDEGLQKVTDWNSKATEFKDKDKNLDSGFITPKPSTTPKKPPEKAEVQGNDIEEWCEQKEKESFRHEMDQTYLRVKKWCFQPKEKPKATKPASEGAVTNGSN</sequence>
<evidence type="ECO:0000256" key="1">
    <source>
        <dbReference type="SAM" id="MobiDB-lite"/>
    </source>
</evidence>
<dbReference type="HOGENOM" id="CLU_098620_2_0_14"/>
<organism evidence="2 3">
    <name type="scientific">Mycoplasma haemofelis (strain Ohio2)</name>
    <dbReference type="NCBI Taxonomy" id="859194"/>
    <lineage>
        <taxon>Bacteria</taxon>
        <taxon>Bacillati</taxon>
        <taxon>Mycoplasmatota</taxon>
        <taxon>Mollicutes</taxon>
        <taxon>Mycoplasmataceae</taxon>
        <taxon>Mycoplasma</taxon>
    </lineage>
</organism>
<evidence type="ECO:0000313" key="2">
    <source>
        <dbReference type="EMBL" id="AEG73716.1"/>
    </source>
</evidence>
<accession>F6FH07</accession>